<protein>
    <submittedName>
        <fullName evidence="1">Uncharacterized protein</fullName>
    </submittedName>
</protein>
<organism evidence="1 2">
    <name type="scientific">Catellatospora bangladeshensis</name>
    <dbReference type="NCBI Taxonomy" id="310355"/>
    <lineage>
        <taxon>Bacteria</taxon>
        <taxon>Bacillati</taxon>
        <taxon>Actinomycetota</taxon>
        <taxon>Actinomycetes</taxon>
        <taxon>Micromonosporales</taxon>
        <taxon>Micromonosporaceae</taxon>
        <taxon>Catellatospora</taxon>
    </lineage>
</organism>
<gene>
    <name evidence="1" type="ORF">Cba03nite_73770</name>
</gene>
<evidence type="ECO:0000313" key="2">
    <source>
        <dbReference type="Proteomes" id="UP000601223"/>
    </source>
</evidence>
<name>A0A8J3JVX5_9ACTN</name>
<dbReference type="Proteomes" id="UP000601223">
    <property type="component" value="Unassembled WGS sequence"/>
</dbReference>
<keyword evidence="2" id="KW-1185">Reference proteome</keyword>
<dbReference type="AlphaFoldDB" id="A0A8J3JVX5"/>
<evidence type="ECO:0000313" key="1">
    <source>
        <dbReference type="EMBL" id="GIF86028.1"/>
    </source>
</evidence>
<accession>A0A8J3JVX5</accession>
<proteinExistence type="predicted"/>
<dbReference type="RefSeq" id="WP_203756718.1">
    <property type="nucleotide sequence ID" value="NZ_BONF01000058.1"/>
</dbReference>
<dbReference type="EMBL" id="BONF01000058">
    <property type="protein sequence ID" value="GIF86028.1"/>
    <property type="molecule type" value="Genomic_DNA"/>
</dbReference>
<reference evidence="1 2" key="1">
    <citation type="submission" date="2021-01" db="EMBL/GenBank/DDBJ databases">
        <title>Whole genome shotgun sequence of Catellatospora bangladeshensis NBRC 107357.</title>
        <authorList>
            <person name="Komaki H."/>
            <person name="Tamura T."/>
        </authorList>
    </citation>
    <scope>NUCLEOTIDE SEQUENCE [LARGE SCALE GENOMIC DNA]</scope>
    <source>
        <strain evidence="1 2">NBRC 107357</strain>
    </source>
</reference>
<comment type="caution">
    <text evidence="1">The sequence shown here is derived from an EMBL/GenBank/DDBJ whole genome shotgun (WGS) entry which is preliminary data.</text>
</comment>
<sequence length="342" mass="37364">MGLATSAHDRNDAEQASTAFNGAALLASDCGDADLAAHWCRWHANLYLTKPKIDARGIRYALEPVVNLARLLTRAGDGSSAHRLLTNLHHAVTTRTAASIGGVDIPADRWDPDIAHHPELLDWLQRVLLTDGTRALVTAGQWQRAAEHAHQRQGITDQLHEGRQVAILAATLNDDPGQATELLLATRPHEDWERSIQAVLQAMCNPLGRKDLRRTILGVIARQQPTTGQGLAVYRTRLGLTAIDLALPALDADSHRYYQQLCDEALADQDGHAIVDLLRHPLAPSDTDHPLHEFRRACGLGRGELPVDQRTQLRAALHQAARAIADDVPSQAASHWAAFDPT</sequence>